<name>A0ABS1HF70_9BACT</name>
<feature type="domain" description="HTH araC/xylS-type" evidence="4">
    <location>
        <begin position="180"/>
        <end position="278"/>
    </location>
</feature>
<accession>A0ABS1HF70</accession>
<keyword evidence="3" id="KW-0804">Transcription</keyword>
<evidence type="ECO:0000313" key="5">
    <source>
        <dbReference type="EMBL" id="MBK3516202.1"/>
    </source>
</evidence>
<dbReference type="PANTHER" id="PTHR43280:SF27">
    <property type="entry name" value="TRANSCRIPTIONAL REGULATOR MTLR"/>
    <property type="match status" value="1"/>
</dbReference>
<dbReference type="Gene3D" id="2.60.120.10">
    <property type="entry name" value="Jelly Rolls"/>
    <property type="match status" value="1"/>
</dbReference>
<dbReference type="InterPro" id="IPR018060">
    <property type="entry name" value="HTH_AraC"/>
</dbReference>
<keyword evidence="2" id="KW-0238">DNA-binding</keyword>
<sequence>MESVIREVSPLANDDFFFVYHLKQSMSDESLHSHVNYELNLIINGNGKRNIAGSVSPFGPVELVLVGPETPHAWQSEICNSEIVKIQFHSDFLDSQFLSRNAALPIKELLQKASKGILFSQSTVEKVKDKLLFFDKQQGFDSVLSLYSVLYDLAISRNMVLLSDFEGDQQFDEEKARKISMVEQYLVDNLQRNIKIEEVANLLNMSESAFSHFFKKYRRISFTEYLTSIRVGRAIRLLHDSEHSISEVSRKCGFSNLSNFNRVFKNIQRCTPREFKEKELSYSFV</sequence>
<dbReference type="InterPro" id="IPR009057">
    <property type="entry name" value="Homeodomain-like_sf"/>
</dbReference>
<dbReference type="EMBL" id="JAENRR010000004">
    <property type="protein sequence ID" value="MBK3516202.1"/>
    <property type="molecule type" value="Genomic_DNA"/>
</dbReference>
<dbReference type="InterPro" id="IPR018062">
    <property type="entry name" value="HTH_AraC-typ_CS"/>
</dbReference>
<dbReference type="PANTHER" id="PTHR43280">
    <property type="entry name" value="ARAC-FAMILY TRANSCRIPTIONAL REGULATOR"/>
    <property type="match status" value="1"/>
</dbReference>
<dbReference type="Pfam" id="PF12833">
    <property type="entry name" value="HTH_18"/>
    <property type="match status" value="1"/>
</dbReference>
<evidence type="ECO:0000256" key="2">
    <source>
        <dbReference type="ARBA" id="ARBA00023125"/>
    </source>
</evidence>
<evidence type="ECO:0000313" key="6">
    <source>
        <dbReference type="Proteomes" id="UP000605676"/>
    </source>
</evidence>
<dbReference type="Proteomes" id="UP000605676">
    <property type="component" value="Unassembled WGS sequence"/>
</dbReference>
<organism evidence="5 6">
    <name type="scientific">Carboxylicivirga marina</name>
    <dbReference type="NCBI Taxonomy" id="2800988"/>
    <lineage>
        <taxon>Bacteria</taxon>
        <taxon>Pseudomonadati</taxon>
        <taxon>Bacteroidota</taxon>
        <taxon>Bacteroidia</taxon>
        <taxon>Marinilabiliales</taxon>
        <taxon>Marinilabiliaceae</taxon>
        <taxon>Carboxylicivirga</taxon>
    </lineage>
</organism>
<dbReference type="SMART" id="SM00342">
    <property type="entry name" value="HTH_ARAC"/>
    <property type="match status" value="1"/>
</dbReference>
<evidence type="ECO:0000259" key="4">
    <source>
        <dbReference type="PROSITE" id="PS01124"/>
    </source>
</evidence>
<keyword evidence="6" id="KW-1185">Reference proteome</keyword>
<proteinExistence type="predicted"/>
<dbReference type="PROSITE" id="PS01124">
    <property type="entry name" value="HTH_ARAC_FAMILY_2"/>
    <property type="match status" value="1"/>
</dbReference>
<dbReference type="Gene3D" id="1.10.10.60">
    <property type="entry name" value="Homeodomain-like"/>
    <property type="match status" value="2"/>
</dbReference>
<reference evidence="5 6" key="1">
    <citation type="submission" date="2021-01" db="EMBL/GenBank/DDBJ databases">
        <title>Carboxyliciviraga sp.nov., isolated from coastal sediments.</title>
        <authorList>
            <person name="Lu D."/>
            <person name="Zhang T."/>
        </authorList>
    </citation>
    <scope>NUCLEOTIDE SEQUENCE [LARGE SCALE GENOMIC DNA]</scope>
    <source>
        <strain evidence="5 6">N1Y132</strain>
    </source>
</reference>
<dbReference type="InterPro" id="IPR014710">
    <property type="entry name" value="RmlC-like_jellyroll"/>
</dbReference>
<keyword evidence="1" id="KW-0805">Transcription regulation</keyword>
<comment type="caution">
    <text evidence="5">The sequence shown here is derived from an EMBL/GenBank/DDBJ whole genome shotgun (WGS) entry which is preliminary data.</text>
</comment>
<dbReference type="RefSeq" id="WP_200463435.1">
    <property type="nucleotide sequence ID" value="NZ_JAENRR010000004.1"/>
</dbReference>
<protein>
    <submittedName>
        <fullName evidence="5">Helix-turn-helix domain-containing protein</fullName>
    </submittedName>
</protein>
<dbReference type="PROSITE" id="PS00041">
    <property type="entry name" value="HTH_ARAC_FAMILY_1"/>
    <property type="match status" value="1"/>
</dbReference>
<dbReference type="SUPFAM" id="SSF46689">
    <property type="entry name" value="Homeodomain-like"/>
    <property type="match status" value="2"/>
</dbReference>
<gene>
    <name evidence="5" type="ORF">JIV24_02540</name>
</gene>
<evidence type="ECO:0000256" key="3">
    <source>
        <dbReference type="ARBA" id="ARBA00023163"/>
    </source>
</evidence>
<evidence type="ECO:0000256" key="1">
    <source>
        <dbReference type="ARBA" id="ARBA00023015"/>
    </source>
</evidence>